<sequence>MSRSLGILFVLLGVMLGCGLLWQWLAMHDILTPQALLALAHGTVSWRDAAWAPLAVMGVYATTSLVIFPLSILVAVTGLIFGPAWGFVYALLGTLSASMATYWVGRAVGRDALLRHGGQKLNGLARLLAGRGVRTMVFFNLLPLAPFTLTNMLAGACHLRFRDYMVGSTLGIAPGLLGVTLLGSQLGSLMTAESREGLLVASAGIAVAVGLLWGLKRYADRRGKRVSTRPPQ</sequence>
<dbReference type="Proteomes" id="UP000000239">
    <property type="component" value="Chromosome"/>
</dbReference>
<evidence type="ECO:0000256" key="1">
    <source>
        <dbReference type="ARBA" id="ARBA00004651"/>
    </source>
</evidence>
<keyword evidence="5 6" id="KW-0472">Membrane</keyword>
<protein>
    <recommendedName>
        <fullName evidence="6">TVP38/TMEM64 family membrane protein</fullName>
    </recommendedName>
</protein>
<comment type="subcellular location">
    <subcellularLocation>
        <location evidence="1 6">Cell membrane</location>
        <topology evidence="1 6">Multi-pass membrane protein</topology>
    </subcellularLocation>
</comment>
<feature type="transmembrane region" description="Helical" evidence="6">
    <location>
        <begin position="87"/>
        <end position="105"/>
    </location>
</feature>
<name>Q1QTT9_CHRI1</name>
<keyword evidence="3 6" id="KW-0812">Transmembrane</keyword>
<gene>
    <name evidence="8" type="ordered locus">Csal_2772</name>
</gene>
<dbReference type="PANTHER" id="PTHR12677">
    <property type="entry name" value="GOLGI APPARATUS MEMBRANE PROTEIN TVP38-RELATED"/>
    <property type="match status" value="1"/>
</dbReference>
<dbReference type="KEGG" id="csa:Csal_2772"/>
<keyword evidence="9" id="KW-1185">Reference proteome</keyword>
<feature type="transmembrane region" description="Helical" evidence="6">
    <location>
        <begin position="50"/>
        <end position="80"/>
    </location>
</feature>
<proteinExistence type="inferred from homology"/>
<dbReference type="PANTHER" id="PTHR12677:SF59">
    <property type="entry name" value="GOLGI APPARATUS MEMBRANE PROTEIN TVP38-RELATED"/>
    <property type="match status" value="1"/>
</dbReference>
<dbReference type="PROSITE" id="PS51257">
    <property type="entry name" value="PROKAR_LIPOPROTEIN"/>
    <property type="match status" value="1"/>
</dbReference>
<evidence type="ECO:0000256" key="6">
    <source>
        <dbReference type="RuleBase" id="RU366058"/>
    </source>
</evidence>
<organism evidence="8 9">
    <name type="scientific">Chromohalobacter israelensis (strain ATCC BAA-138 / DSM 3043 / CIP 106854 / NCIMB 13768 / 1H11)</name>
    <name type="common">Chromohalobacter salexigens</name>
    <dbReference type="NCBI Taxonomy" id="290398"/>
    <lineage>
        <taxon>Bacteria</taxon>
        <taxon>Pseudomonadati</taxon>
        <taxon>Pseudomonadota</taxon>
        <taxon>Gammaproteobacteria</taxon>
        <taxon>Oceanospirillales</taxon>
        <taxon>Halomonadaceae</taxon>
        <taxon>Chromohalobacter</taxon>
    </lineage>
</organism>
<accession>Q1QTT9</accession>
<evidence type="ECO:0000313" key="9">
    <source>
        <dbReference type="Proteomes" id="UP000000239"/>
    </source>
</evidence>
<dbReference type="HOGENOM" id="CLU_038944_4_3_6"/>
<dbReference type="OrthoDB" id="9814092at2"/>
<evidence type="ECO:0000256" key="3">
    <source>
        <dbReference type="ARBA" id="ARBA00022692"/>
    </source>
</evidence>
<dbReference type="Pfam" id="PF09335">
    <property type="entry name" value="VTT_dom"/>
    <property type="match status" value="1"/>
</dbReference>
<dbReference type="RefSeq" id="WP_011508065.1">
    <property type="nucleotide sequence ID" value="NC_007963.1"/>
</dbReference>
<feature type="transmembrane region" description="Helical" evidence="6">
    <location>
        <begin position="137"/>
        <end position="157"/>
    </location>
</feature>
<evidence type="ECO:0000256" key="2">
    <source>
        <dbReference type="ARBA" id="ARBA00022475"/>
    </source>
</evidence>
<dbReference type="STRING" id="290398.Csal_2772"/>
<dbReference type="GeneID" id="95335469"/>
<dbReference type="EMBL" id="CP000285">
    <property type="protein sequence ID" value="ABE60119.1"/>
    <property type="molecule type" value="Genomic_DNA"/>
</dbReference>
<dbReference type="AlphaFoldDB" id="Q1QTT9"/>
<dbReference type="InterPro" id="IPR015414">
    <property type="entry name" value="TMEM64"/>
</dbReference>
<keyword evidence="4 6" id="KW-1133">Transmembrane helix</keyword>
<feature type="domain" description="VTT" evidence="7">
    <location>
        <begin position="68"/>
        <end position="185"/>
    </location>
</feature>
<feature type="transmembrane region" description="Helical" evidence="6">
    <location>
        <begin position="164"/>
        <end position="186"/>
    </location>
</feature>
<comment type="similarity">
    <text evidence="6">Belongs to the TVP38/TMEM64 family.</text>
</comment>
<dbReference type="GO" id="GO:0005886">
    <property type="term" value="C:plasma membrane"/>
    <property type="evidence" value="ECO:0007669"/>
    <property type="project" value="UniProtKB-SubCell"/>
</dbReference>
<dbReference type="InterPro" id="IPR032816">
    <property type="entry name" value="VTT_dom"/>
</dbReference>
<feature type="transmembrane region" description="Helical" evidence="6">
    <location>
        <begin position="198"/>
        <end position="215"/>
    </location>
</feature>
<keyword evidence="2 6" id="KW-1003">Cell membrane</keyword>
<evidence type="ECO:0000256" key="5">
    <source>
        <dbReference type="ARBA" id="ARBA00023136"/>
    </source>
</evidence>
<evidence type="ECO:0000259" key="7">
    <source>
        <dbReference type="Pfam" id="PF09335"/>
    </source>
</evidence>
<evidence type="ECO:0000256" key="4">
    <source>
        <dbReference type="ARBA" id="ARBA00022989"/>
    </source>
</evidence>
<reference evidence="8 9" key="1">
    <citation type="journal article" date="2011" name="Stand. Genomic Sci.">
        <title>Complete genome sequence of the halophilic and highly halotolerant Chromohalobacter salexigens type strain (1H11(T)).</title>
        <authorList>
            <person name="Copeland A."/>
            <person name="O'Connor K."/>
            <person name="Lucas S."/>
            <person name="Lapidus A."/>
            <person name="Berry K.W."/>
            <person name="Detter J.C."/>
            <person name="Del Rio T.G."/>
            <person name="Hammon N."/>
            <person name="Dalin E."/>
            <person name="Tice H."/>
            <person name="Pitluck S."/>
            <person name="Bruce D."/>
            <person name="Goodwin L."/>
            <person name="Han C."/>
            <person name="Tapia R."/>
            <person name="Saunders E."/>
            <person name="Schmutz J."/>
            <person name="Brettin T."/>
            <person name="Larimer F."/>
            <person name="Land M."/>
            <person name="Hauser L."/>
            <person name="Vargas C."/>
            <person name="Nieto J.J."/>
            <person name="Kyrpides N.C."/>
            <person name="Ivanova N."/>
            <person name="Goker M."/>
            <person name="Klenk H.P."/>
            <person name="Csonka L.N."/>
            <person name="Woyke T."/>
        </authorList>
    </citation>
    <scope>NUCLEOTIDE SEQUENCE [LARGE SCALE GENOMIC DNA]</scope>
    <source>
        <strain evidence="9">ATCC BAA-138 / DSM 3043 / CIP 106854 / NCIMB 13768 / 1H11</strain>
    </source>
</reference>
<dbReference type="eggNOG" id="COG0398">
    <property type="taxonomic scope" value="Bacteria"/>
</dbReference>
<evidence type="ECO:0000313" key="8">
    <source>
        <dbReference type="EMBL" id="ABE60119.1"/>
    </source>
</evidence>